<accession>A0A7R9BJ41</accession>
<dbReference type="AlphaFoldDB" id="A0A7R9BJ41"/>
<reference evidence="1" key="1">
    <citation type="submission" date="2020-11" db="EMBL/GenBank/DDBJ databases">
        <authorList>
            <person name="Tran Van P."/>
        </authorList>
    </citation>
    <scope>NUCLEOTIDE SEQUENCE</scope>
</reference>
<name>A0A7R9BJ41_9CRUS</name>
<dbReference type="EMBL" id="CAJPEX010000529">
    <property type="protein sequence ID" value="CAG0916165.1"/>
    <property type="molecule type" value="Genomic_DNA"/>
</dbReference>
<dbReference type="EMBL" id="OA882566">
    <property type="protein sequence ID" value="CAD7276013.1"/>
    <property type="molecule type" value="Genomic_DNA"/>
</dbReference>
<proteinExistence type="predicted"/>
<organism evidence="1">
    <name type="scientific">Notodromas monacha</name>
    <dbReference type="NCBI Taxonomy" id="399045"/>
    <lineage>
        <taxon>Eukaryota</taxon>
        <taxon>Metazoa</taxon>
        <taxon>Ecdysozoa</taxon>
        <taxon>Arthropoda</taxon>
        <taxon>Crustacea</taxon>
        <taxon>Oligostraca</taxon>
        <taxon>Ostracoda</taxon>
        <taxon>Podocopa</taxon>
        <taxon>Podocopida</taxon>
        <taxon>Cypridocopina</taxon>
        <taxon>Cypridoidea</taxon>
        <taxon>Cyprididae</taxon>
        <taxon>Notodromas</taxon>
    </lineage>
</organism>
<protein>
    <submittedName>
        <fullName evidence="1">Uncharacterized protein</fullName>
    </submittedName>
</protein>
<dbReference type="Proteomes" id="UP000678499">
    <property type="component" value="Unassembled WGS sequence"/>
</dbReference>
<gene>
    <name evidence="1" type="ORF">NMOB1V02_LOCUS3792</name>
</gene>
<evidence type="ECO:0000313" key="1">
    <source>
        <dbReference type="EMBL" id="CAD7276013.1"/>
    </source>
</evidence>
<evidence type="ECO:0000313" key="2">
    <source>
        <dbReference type="Proteomes" id="UP000678499"/>
    </source>
</evidence>
<sequence length="273" mass="30847">MADAARSLLHIVRNRSRNYKKLVSGKFHLDSPKNPYNNGSNLPEVHSPNIEDHLPAMARLTKDLRSSFVGIVANRLILPLPKNSSLRPWEQLLEGDHHNMSPTFSNTQAHRCHRFGTSKSSLNFGDSIGTLRHLSTDVKYKNISENPSSVEILRRGVILIGRTCRSGFKFCTMYVPSPGPGIGRVKNSVWPTTWANLVVPRPPISTEVIPKIGRQIRSVSQVVYNSVEQKLYLEAVHIRNNIANRKKLRSDVVDERKYWKAMGLGPEGPRMRK</sequence>
<keyword evidence="2" id="KW-1185">Reference proteome</keyword>